<protein>
    <submittedName>
        <fullName evidence="1">Uncharacterized protein</fullName>
    </submittedName>
</protein>
<name>A0A158JFE6_9BURK</name>
<dbReference type="Proteomes" id="UP000054683">
    <property type="component" value="Unassembled WGS sequence"/>
</dbReference>
<evidence type="ECO:0000313" key="2">
    <source>
        <dbReference type="Proteomes" id="UP000054683"/>
    </source>
</evidence>
<evidence type="ECO:0000313" key="1">
    <source>
        <dbReference type="EMBL" id="SAL67375.1"/>
    </source>
</evidence>
<gene>
    <name evidence="1" type="ORF">AWB69_07726</name>
</gene>
<proteinExistence type="predicted"/>
<reference evidence="1 2" key="1">
    <citation type="submission" date="2016-01" db="EMBL/GenBank/DDBJ databases">
        <authorList>
            <person name="Oliw E.H."/>
        </authorList>
    </citation>
    <scope>NUCLEOTIDE SEQUENCE [LARGE SCALE GENOMIC DNA]</scope>
    <source>
        <strain evidence="1">LMG 27134</strain>
    </source>
</reference>
<accession>A0A158JFE6</accession>
<dbReference type="AlphaFoldDB" id="A0A158JFE6"/>
<organism evidence="1 2">
    <name type="scientific">Caballeronia udeis</name>
    <dbReference type="NCBI Taxonomy" id="1232866"/>
    <lineage>
        <taxon>Bacteria</taxon>
        <taxon>Pseudomonadati</taxon>
        <taxon>Pseudomonadota</taxon>
        <taxon>Betaproteobacteria</taxon>
        <taxon>Burkholderiales</taxon>
        <taxon>Burkholderiaceae</taxon>
        <taxon>Caballeronia</taxon>
    </lineage>
</organism>
<dbReference type="EMBL" id="FCOK02000084">
    <property type="protein sequence ID" value="SAL67375.1"/>
    <property type="molecule type" value="Genomic_DNA"/>
</dbReference>
<sequence>MRKQASRVALQNEQPQFLVKCLHPQFVPYGVALRSAAMLSLSKHPTIIQASVGRETALQGW</sequence>